<sequence>MRRVMQFHSTHSRYVESDQATIPYSTFLRRLPLLTDNIADRRCVVRLRLLKKLARMQPHRLFNDRMSSCLKRPTKIAHTMVAHQTSADIVALFSGFKNGSKALLQLRSAGLCTTCVAEEMGDILIPSLMVGDCSHSLCVRVYRLWEFLDPQDDSRLLHTDLVLLDEERATAFPAEQVHRYSGSSPQIIIFVGTLVRSYAAGQGSGVTQNKGAAFIHEPSLTPESRKVSSSAKTTPHQGDNLLLGKEIIPAPPNVETPSGAHNTPGANTLRLLPLKLASSQDDTYSVLDGSTNKIDKSVTGKRSRTSPSKKAAKKLFRDEVITNDDAAGSTDVDAEKVVLSYNAVTPSPIPPVVAGILVQ</sequence>
<name>A0A1D6N7X3_MAIZE</name>
<gene>
    <name evidence="2" type="ORF">ZEAMMB73_Zm00001d042994</name>
</gene>
<dbReference type="ExpressionAtlas" id="A0A1D6N7X3">
    <property type="expression patterns" value="baseline"/>
</dbReference>
<dbReference type="AlphaFoldDB" id="A0A1D6N7X3"/>
<dbReference type="PANTHER" id="PTHR47165">
    <property type="entry name" value="OS03G0429900 PROTEIN"/>
    <property type="match status" value="1"/>
</dbReference>
<dbReference type="EMBL" id="CM007649">
    <property type="protein sequence ID" value="ONM36687.1"/>
    <property type="molecule type" value="Genomic_DNA"/>
</dbReference>
<feature type="non-terminal residue" evidence="2">
    <location>
        <position position="359"/>
    </location>
</feature>
<protein>
    <submittedName>
        <fullName evidence="2">Putative replication protein</fullName>
    </submittedName>
</protein>
<feature type="compositionally biased region" description="Polar residues" evidence="1">
    <location>
        <begin position="227"/>
        <end position="237"/>
    </location>
</feature>
<reference evidence="2" key="1">
    <citation type="submission" date="2015-12" db="EMBL/GenBank/DDBJ databases">
        <title>Update maize B73 reference genome by single molecule sequencing technologies.</title>
        <authorList>
            <consortium name="Maize Genome Sequencing Project"/>
            <person name="Ware D."/>
        </authorList>
    </citation>
    <scope>NUCLEOTIDE SEQUENCE [LARGE SCALE GENOMIC DNA]</scope>
    <source>
        <tissue evidence="2">Seedling</tissue>
    </source>
</reference>
<evidence type="ECO:0000256" key="1">
    <source>
        <dbReference type="SAM" id="MobiDB-lite"/>
    </source>
</evidence>
<evidence type="ECO:0000313" key="2">
    <source>
        <dbReference type="EMBL" id="ONM36687.1"/>
    </source>
</evidence>
<organism evidence="2">
    <name type="scientific">Zea mays</name>
    <name type="common">Maize</name>
    <dbReference type="NCBI Taxonomy" id="4577"/>
    <lineage>
        <taxon>Eukaryota</taxon>
        <taxon>Viridiplantae</taxon>
        <taxon>Streptophyta</taxon>
        <taxon>Embryophyta</taxon>
        <taxon>Tracheophyta</taxon>
        <taxon>Spermatophyta</taxon>
        <taxon>Magnoliopsida</taxon>
        <taxon>Liliopsida</taxon>
        <taxon>Poales</taxon>
        <taxon>Poaceae</taxon>
        <taxon>PACMAD clade</taxon>
        <taxon>Panicoideae</taxon>
        <taxon>Andropogonodae</taxon>
        <taxon>Andropogoneae</taxon>
        <taxon>Tripsacinae</taxon>
        <taxon>Zea</taxon>
    </lineage>
</organism>
<proteinExistence type="predicted"/>
<dbReference type="PANTHER" id="PTHR47165:SF4">
    <property type="entry name" value="OS03G0429900 PROTEIN"/>
    <property type="match status" value="1"/>
</dbReference>
<feature type="region of interest" description="Disordered" evidence="1">
    <location>
        <begin position="216"/>
        <end position="239"/>
    </location>
</feature>
<dbReference type="PaxDb" id="4577-GRMZM2G402618_P01"/>
<accession>A0A1D6N7X3</accession>